<protein>
    <submittedName>
        <fullName evidence="1">Uncharacterized protein</fullName>
    </submittedName>
</protein>
<name>A0A1F5ZQL2_9BACT</name>
<accession>A0A1F5ZQL2</accession>
<dbReference type="Proteomes" id="UP000177383">
    <property type="component" value="Unassembled WGS sequence"/>
</dbReference>
<evidence type="ECO:0000313" key="2">
    <source>
        <dbReference type="Proteomes" id="UP000177383"/>
    </source>
</evidence>
<gene>
    <name evidence="1" type="ORF">A2773_04000</name>
</gene>
<proteinExistence type="predicted"/>
<organism evidence="1 2">
    <name type="scientific">Candidatus Gottesmanbacteria bacterium RIFCSPHIGHO2_01_FULL_39_10</name>
    <dbReference type="NCBI Taxonomy" id="1798375"/>
    <lineage>
        <taxon>Bacteria</taxon>
        <taxon>Candidatus Gottesmaniibacteriota</taxon>
    </lineage>
</organism>
<evidence type="ECO:0000313" key="1">
    <source>
        <dbReference type="EMBL" id="OGG14749.1"/>
    </source>
</evidence>
<sequence length="200" mass="23786">MQDKERKKKTAYCYKMATFPKEAYMNYVFYARNEDIAMLYPFESVYPSIETLQEEMKDYSFTWNKEMANGMEIIDVSIIVPLVFHSLYPLRAEFWNNPTLHFDDLDRFRGFWKAAAKPHFYKVVVTPQWIKRQVAYHAVVPFYITAADEDIDAFMMHSDYPVDERAKYAALYTIGTPLRFNWKTGEISQAYHFEKTPILN</sequence>
<reference evidence="1 2" key="1">
    <citation type="journal article" date="2016" name="Nat. Commun.">
        <title>Thousands of microbial genomes shed light on interconnected biogeochemical processes in an aquifer system.</title>
        <authorList>
            <person name="Anantharaman K."/>
            <person name="Brown C.T."/>
            <person name="Hug L.A."/>
            <person name="Sharon I."/>
            <person name="Castelle C.J."/>
            <person name="Probst A.J."/>
            <person name="Thomas B.C."/>
            <person name="Singh A."/>
            <person name="Wilkins M.J."/>
            <person name="Karaoz U."/>
            <person name="Brodie E.L."/>
            <person name="Williams K.H."/>
            <person name="Hubbard S.S."/>
            <person name="Banfield J.F."/>
        </authorList>
    </citation>
    <scope>NUCLEOTIDE SEQUENCE [LARGE SCALE GENOMIC DNA]</scope>
</reference>
<dbReference type="EMBL" id="MFJE01000012">
    <property type="protein sequence ID" value="OGG14749.1"/>
    <property type="molecule type" value="Genomic_DNA"/>
</dbReference>
<comment type="caution">
    <text evidence="1">The sequence shown here is derived from an EMBL/GenBank/DDBJ whole genome shotgun (WGS) entry which is preliminary data.</text>
</comment>
<dbReference type="STRING" id="1798375.A2773_04000"/>
<dbReference type="AlphaFoldDB" id="A0A1F5ZQL2"/>